<dbReference type="PANTHER" id="PTHR37423">
    <property type="entry name" value="SOLUBLE LYTIC MUREIN TRANSGLYCOSYLASE-RELATED"/>
    <property type="match status" value="1"/>
</dbReference>
<feature type="signal peptide" evidence="2">
    <location>
        <begin position="1"/>
        <end position="22"/>
    </location>
</feature>
<keyword evidence="5" id="KW-1185">Reference proteome</keyword>
<gene>
    <name evidence="4" type="ORF">OSH00_01460</name>
</gene>
<accession>A0A9X3DQP0</accession>
<dbReference type="InterPro" id="IPR023346">
    <property type="entry name" value="Lysozyme-like_dom_sf"/>
</dbReference>
<evidence type="ECO:0000313" key="4">
    <source>
        <dbReference type="EMBL" id="MCX5466415.1"/>
    </source>
</evidence>
<evidence type="ECO:0000259" key="3">
    <source>
        <dbReference type="Pfam" id="PF01464"/>
    </source>
</evidence>
<evidence type="ECO:0000256" key="1">
    <source>
        <dbReference type="ARBA" id="ARBA00007734"/>
    </source>
</evidence>
<dbReference type="EMBL" id="JAPKMY010000001">
    <property type="protein sequence ID" value="MCX5466415.1"/>
    <property type="molecule type" value="Genomic_DNA"/>
</dbReference>
<dbReference type="Pfam" id="PF01464">
    <property type="entry name" value="SLT"/>
    <property type="match status" value="1"/>
</dbReference>
<feature type="chain" id="PRO_5040745367" evidence="2">
    <location>
        <begin position="23"/>
        <end position="294"/>
    </location>
</feature>
<dbReference type="CDD" id="cd00254">
    <property type="entry name" value="LT-like"/>
    <property type="match status" value="1"/>
</dbReference>
<organism evidence="4 5">
    <name type="scientific">Acinetobacter nematophilus</name>
    <dbReference type="NCBI Taxonomy" id="2994642"/>
    <lineage>
        <taxon>Bacteria</taxon>
        <taxon>Pseudomonadati</taxon>
        <taxon>Pseudomonadota</taxon>
        <taxon>Gammaproteobacteria</taxon>
        <taxon>Moraxellales</taxon>
        <taxon>Moraxellaceae</taxon>
        <taxon>Acinetobacter</taxon>
    </lineage>
</organism>
<name>A0A9X3DQP0_9GAMM</name>
<dbReference type="PROSITE" id="PS51257">
    <property type="entry name" value="PROKAR_LIPOPROTEIN"/>
    <property type="match status" value="1"/>
</dbReference>
<sequence>MKKLITGSMLSVLGCMSIFSFASQTFAGQIYFYKDQNGTTLLTNRKNNDSALQKIKVTYYKDSNIHSYNNWGSSESSVLPSYSKSRNAFDSIIRQAAQTHGVSEGLIKAVMHTESGFNSNARSPVGAQGLMQLMPATARRFNVSNSFDPQQNIFGGAKYLSWLLKRFNGNTNLALAAYNAGEGNVDKYGGIPPFRETQDYVKRVTSRLNNLYAGGLSLSTNSNVSTGQMIAQSNSNDLNNNDPAPTINNASSIQPVKYSSRPIIIASDGTYTDAPAGSYSTAHASATARITIGD</sequence>
<dbReference type="Gene3D" id="1.10.530.10">
    <property type="match status" value="1"/>
</dbReference>
<evidence type="ECO:0000313" key="5">
    <source>
        <dbReference type="Proteomes" id="UP001146019"/>
    </source>
</evidence>
<dbReference type="RefSeq" id="WP_266128950.1">
    <property type="nucleotide sequence ID" value="NZ_JAPKMY010000001.1"/>
</dbReference>
<feature type="domain" description="Transglycosylase SLT" evidence="3">
    <location>
        <begin position="92"/>
        <end position="198"/>
    </location>
</feature>
<dbReference type="AlphaFoldDB" id="A0A9X3DQP0"/>
<keyword evidence="2" id="KW-0732">Signal</keyword>
<proteinExistence type="inferred from homology"/>
<reference evidence="4" key="1">
    <citation type="submission" date="2022-11" db="EMBL/GenBank/DDBJ databases">
        <title>Biodiversity and phylogenetic relationships of bacteria.</title>
        <authorList>
            <person name="Machado R.A.R."/>
            <person name="Bhat A."/>
            <person name="Loulou A."/>
            <person name="Kallel S."/>
        </authorList>
    </citation>
    <scope>NUCLEOTIDE SEQUENCE</scope>
    <source>
        <strain evidence="4">A-IN1</strain>
    </source>
</reference>
<dbReference type="Proteomes" id="UP001146019">
    <property type="component" value="Unassembled WGS sequence"/>
</dbReference>
<evidence type="ECO:0000256" key="2">
    <source>
        <dbReference type="SAM" id="SignalP"/>
    </source>
</evidence>
<dbReference type="PANTHER" id="PTHR37423:SF2">
    <property type="entry name" value="MEMBRANE-BOUND LYTIC MUREIN TRANSGLYCOSYLASE C"/>
    <property type="match status" value="1"/>
</dbReference>
<comment type="caution">
    <text evidence="4">The sequence shown here is derived from an EMBL/GenBank/DDBJ whole genome shotgun (WGS) entry which is preliminary data.</text>
</comment>
<comment type="similarity">
    <text evidence="1">Belongs to the transglycosylase Slt family.</text>
</comment>
<dbReference type="InterPro" id="IPR008258">
    <property type="entry name" value="Transglycosylase_SLT_dom_1"/>
</dbReference>
<dbReference type="SUPFAM" id="SSF53955">
    <property type="entry name" value="Lysozyme-like"/>
    <property type="match status" value="1"/>
</dbReference>
<protein>
    <submittedName>
        <fullName evidence="4">Lytic transglycosylase domain-containing protein</fullName>
    </submittedName>
</protein>